<dbReference type="InterPro" id="IPR025396">
    <property type="entry name" value="DUF4302"/>
</dbReference>
<protein>
    <submittedName>
        <fullName evidence="1">DUF4302 domain-containing protein</fullName>
    </submittedName>
</protein>
<organism evidence="1 2">
    <name type="scientific">Plebeiibacterium sediminum</name>
    <dbReference type="NCBI Taxonomy" id="2992112"/>
    <lineage>
        <taxon>Bacteria</taxon>
        <taxon>Pseudomonadati</taxon>
        <taxon>Bacteroidota</taxon>
        <taxon>Bacteroidia</taxon>
        <taxon>Marinilabiliales</taxon>
        <taxon>Marinilabiliaceae</taxon>
        <taxon>Plebeiibacterium</taxon>
    </lineage>
</organism>
<reference evidence="1" key="1">
    <citation type="submission" date="2022-10" db="EMBL/GenBank/DDBJ databases">
        <authorList>
            <person name="Yu W.X."/>
        </authorList>
    </citation>
    <scope>NUCLEOTIDE SEQUENCE</scope>
    <source>
        <strain evidence="1">AAT</strain>
    </source>
</reference>
<sequence>MKNIIYLILFSIVLVFAVSCDNDSEEIFDQTASERKTAAVEEYLGILQDSEFGWSFQYFPEKELSYGGYNFVVKFGEDRKASVWTELAVDISQSVESYYDVISYGGPVLTFNTYNNFMHYFATPSADEYDAKGGDYEFRLISYENGVVTLKGTKTGNEMRLIKLEQPVENYLNDITDMVSRISGVTLAVNVDGVYAATQNTARNIVFDLQDIDSENGNSYKIPYIISAEGIHFYEPIDIAGIMYQDFVYNSENNILESSVGNVFFDIVVPPINLNSTVWYLDVSVEANRSSEIFNSWVSAYNANANTWGEELYTVITLGEVSAVYGDYGISFYSYPGPYRAHYNMNFVGVPGHSDYLDFIKIDGGFNWTWYTHLEVFINEIADNAPYITEIDNDEDPSEVKFTSVSNPDVWFIIKTTY</sequence>
<keyword evidence="2" id="KW-1185">Reference proteome</keyword>
<name>A0AAE3M467_9BACT</name>
<dbReference type="PROSITE" id="PS51257">
    <property type="entry name" value="PROKAR_LIPOPROTEIN"/>
    <property type="match status" value="1"/>
</dbReference>
<comment type="caution">
    <text evidence="1">The sequence shown here is derived from an EMBL/GenBank/DDBJ whole genome shotgun (WGS) entry which is preliminary data.</text>
</comment>
<proteinExistence type="predicted"/>
<dbReference type="RefSeq" id="WP_301190359.1">
    <property type="nucleotide sequence ID" value="NZ_JAPDPJ010000019.1"/>
</dbReference>
<dbReference type="Proteomes" id="UP001209229">
    <property type="component" value="Unassembled WGS sequence"/>
</dbReference>
<dbReference type="Pfam" id="PF14135">
    <property type="entry name" value="DUF4302"/>
    <property type="match status" value="1"/>
</dbReference>
<evidence type="ECO:0000313" key="2">
    <source>
        <dbReference type="Proteomes" id="UP001209229"/>
    </source>
</evidence>
<accession>A0AAE3M467</accession>
<evidence type="ECO:0000313" key="1">
    <source>
        <dbReference type="EMBL" id="MCW3786794.1"/>
    </source>
</evidence>
<dbReference type="AlphaFoldDB" id="A0AAE3M467"/>
<gene>
    <name evidence="1" type="ORF">OM075_09965</name>
</gene>
<dbReference type="EMBL" id="JAPDPJ010000019">
    <property type="protein sequence ID" value="MCW3786794.1"/>
    <property type="molecule type" value="Genomic_DNA"/>
</dbReference>